<organism evidence="1 2">
    <name type="scientific">Pseudaeromonas sharmana</name>
    <dbReference type="NCBI Taxonomy" id="328412"/>
    <lineage>
        <taxon>Bacteria</taxon>
        <taxon>Pseudomonadati</taxon>
        <taxon>Pseudomonadota</taxon>
        <taxon>Gammaproteobacteria</taxon>
        <taxon>Aeromonadales</taxon>
        <taxon>Aeromonadaceae</taxon>
        <taxon>Pseudaeromonas</taxon>
    </lineage>
</organism>
<keyword evidence="2" id="KW-1185">Reference proteome</keyword>
<accession>A0ABV8CNR0</accession>
<dbReference type="Proteomes" id="UP001595692">
    <property type="component" value="Unassembled WGS sequence"/>
</dbReference>
<dbReference type="EMBL" id="JBHSAF010000008">
    <property type="protein sequence ID" value="MFC3913629.1"/>
    <property type="molecule type" value="Genomic_DNA"/>
</dbReference>
<name>A0ABV8CNR0_9GAMM</name>
<proteinExistence type="predicted"/>
<reference evidence="2" key="1">
    <citation type="journal article" date="2019" name="Int. J. Syst. Evol. Microbiol.">
        <title>The Global Catalogue of Microorganisms (GCM) 10K type strain sequencing project: providing services to taxonomists for standard genome sequencing and annotation.</title>
        <authorList>
            <consortium name="The Broad Institute Genomics Platform"/>
            <consortium name="The Broad Institute Genome Sequencing Center for Infectious Disease"/>
            <person name="Wu L."/>
            <person name="Ma J."/>
        </authorList>
    </citation>
    <scope>NUCLEOTIDE SEQUENCE [LARGE SCALE GENOMIC DNA]</scope>
    <source>
        <strain evidence="2">CCUG 54939</strain>
    </source>
</reference>
<evidence type="ECO:0000313" key="1">
    <source>
        <dbReference type="EMBL" id="MFC3913629.1"/>
    </source>
</evidence>
<comment type="caution">
    <text evidence="1">The sequence shown here is derived from an EMBL/GenBank/DDBJ whole genome shotgun (WGS) entry which is preliminary data.</text>
</comment>
<dbReference type="RefSeq" id="WP_377152023.1">
    <property type="nucleotide sequence ID" value="NZ_JBHSAF010000008.1"/>
</dbReference>
<protein>
    <submittedName>
        <fullName evidence="1">Uncharacterized protein</fullName>
    </submittedName>
</protein>
<gene>
    <name evidence="1" type="ORF">ACFOSS_09130</name>
</gene>
<evidence type="ECO:0000313" key="2">
    <source>
        <dbReference type="Proteomes" id="UP001595692"/>
    </source>
</evidence>
<sequence length="65" mass="7053">MKWSPLRKSLLAYALVALLASLMLWQQVGGILPVLMWMGLVLGGAHLVAVLPRNEDDEPPADSSL</sequence>